<dbReference type="InterPro" id="IPR050406">
    <property type="entry name" value="FGGY_Carb_Kinase"/>
</dbReference>
<evidence type="ECO:0000256" key="2">
    <source>
        <dbReference type="ARBA" id="ARBA00022679"/>
    </source>
</evidence>
<dbReference type="Proteomes" id="UP001183202">
    <property type="component" value="Unassembled WGS sequence"/>
</dbReference>
<name>A0ABU2N9X4_9PSEU</name>
<comment type="caution">
    <text evidence="6">The sequence shown here is derived from an EMBL/GenBank/DDBJ whole genome shotgun (WGS) entry which is preliminary data.</text>
</comment>
<evidence type="ECO:0000259" key="5">
    <source>
        <dbReference type="Pfam" id="PF02782"/>
    </source>
</evidence>
<evidence type="ECO:0000256" key="1">
    <source>
        <dbReference type="ARBA" id="ARBA00009156"/>
    </source>
</evidence>
<dbReference type="GO" id="GO:0046316">
    <property type="term" value="F:gluconokinase activity"/>
    <property type="evidence" value="ECO:0007669"/>
    <property type="project" value="UniProtKB-EC"/>
</dbReference>
<dbReference type="EC" id="2.7.1.12" evidence="6"/>
<dbReference type="InterPro" id="IPR000577">
    <property type="entry name" value="Carb_kinase_FGGY"/>
</dbReference>
<keyword evidence="3" id="KW-0418">Kinase</keyword>
<evidence type="ECO:0000256" key="3">
    <source>
        <dbReference type="ARBA" id="ARBA00022777"/>
    </source>
</evidence>
<keyword evidence="2 6" id="KW-0808">Transferase</keyword>
<evidence type="ECO:0000313" key="6">
    <source>
        <dbReference type="EMBL" id="MDT0350263.1"/>
    </source>
</evidence>
<dbReference type="InterPro" id="IPR018485">
    <property type="entry name" value="FGGY_C"/>
</dbReference>
<evidence type="ECO:0000259" key="4">
    <source>
        <dbReference type="Pfam" id="PF00370"/>
    </source>
</evidence>
<keyword evidence="7" id="KW-1185">Reference proteome</keyword>
<gene>
    <name evidence="6" type="ORF">RM445_12090</name>
</gene>
<dbReference type="PANTHER" id="PTHR43095:SF2">
    <property type="entry name" value="GLUCONOKINASE"/>
    <property type="match status" value="1"/>
</dbReference>
<dbReference type="SUPFAM" id="SSF53067">
    <property type="entry name" value="Actin-like ATPase domain"/>
    <property type="match status" value="2"/>
</dbReference>
<dbReference type="PANTHER" id="PTHR43095">
    <property type="entry name" value="SUGAR KINASE"/>
    <property type="match status" value="1"/>
</dbReference>
<evidence type="ECO:0000313" key="7">
    <source>
        <dbReference type="Proteomes" id="UP001183202"/>
    </source>
</evidence>
<feature type="domain" description="Carbohydrate kinase FGGY N-terminal" evidence="4">
    <location>
        <begin position="18"/>
        <end position="240"/>
    </location>
</feature>
<organism evidence="6 7">
    <name type="scientific">Pseudonocardia charpentierae</name>
    <dbReference type="NCBI Taxonomy" id="3075545"/>
    <lineage>
        <taxon>Bacteria</taxon>
        <taxon>Bacillati</taxon>
        <taxon>Actinomycetota</taxon>
        <taxon>Actinomycetes</taxon>
        <taxon>Pseudonocardiales</taxon>
        <taxon>Pseudonocardiaceae</taxon>
        <taxon>Pseudonocardia</taxon>
    </lineage>
</organism>
<dbReference type="RefSeq" id="WP_311556298.1">
    <property type="nucleotide sequence ID" value="NZ_JAVREJ010000007.1"/>
</dbReference>
<dbReference type="InterPro" id="IPR043129">
    <property type="entry name" value="ATPase_NBD"/>
</dbReference>
<dbReference type="InterPro" id="IPR018484">
    <property type="entry name" value="FGGY_N"/>
</dbReference>
<dbReference type="CDD" id="cd07770">
    <property type="entry name" value="ASKHA_NBD_FGGY_GntK"/>
    <property type="match status" value="1"/>
</dbReference>
<protein>
    <submittedName>
        <fullName evidence="6">Gluconokinase</fullName>
        <ecNumber evidence="6">2.7.1.12</ecNumber>
    </submittedName>
</protein>
<feature type="domain" description="Carbohydrate kinase FGGY C-terminal" evidence="5">
    <location>
        <begin position="303"/>
        <end position="449"/>
    </location>
</feature>
<dbReference type="EMBL" id="JAVREJ010000007">
    <property type="protein sequence ID" value="MDT0350263.1"/>
    <property type="molecule type" value="Genomic_DNA"/>
</dbReference>
<dbReference type="Gene3D" id="3.30.420.40">
    <property type="match status" value="2"/>
</dbReference>
<dbReference type="PIRSF" id="PIRSF000538">
    <property type="entry name" value="GlpK"/>
    <property type="match status" value="1"/>
</dbReference>
<accession>A0ABU2N9X4</accession>
<dbReference type="Pfam" id="PF00370">
    <property type="entry name" value="FGGY_N"/>
    <property type="match status" value="1"/>
</dbReference>
<reference evidence="7" key="1">
    <citation type="submission" date="2023-07" db="EMBL/GenBank/DDBJ databases">
        <title>30 novel species of actinomycetes from the DSMZ collection.</title>
        <authorList>
            <person name="Nouioui I."/>
        </authorList>
    </citation>
    <scope>NUCLEOTIDE SEQUENCE [LARGE SCALE GENOMIC DNA]</scope>
    <source>
        <strain evidence="7">DSM 45834</strain>
    </source>
</reference>
<comment type="similarity">
    <text evidence="1">Belongs to the FGGY kinase family.</text>
</comment>
<dbReference type="Pfam" id="PF02782">
    <property type="entry name" value="FGGY_C"/>
    <property type="match status" value="1"/>
</dbReference>
<sequence length="496" mass="52662">MPGNGSRVSRDDALDPLVLALDVGSTASRGDVYDAAGRPVQGGRKKVPHAFRTGADGASEIDPDQVVDELGQIIAGLAVEPLQGRIAGVALDTFASSLIGVDADGRAVTPCYTYADSRCGQQVAALRSELDEAEVQQRTGCRLHSSYLPARLRWLRETDPDRFAAARRWLSLGEYAYLRLLGSTAAGTATAAWTGLLDRRTGRWDPGMLATAGIGADQLSEVRDPDRPLIDVDDAVTQRWPVLAGAHWFAPISDGFASNLGAGAADETTAAVAAATSGAIRVLVPEIPEQIPSGLWCYRVDARRSLLGGALNDVGRVVTWLHDTVQLAGVDPDQLMTAAPEPTTPLVLPYLSGERSTGWAANARAVITGASTATTGAQLFRGAMEGVALSYQRIAEQLRTTANPTRILASGRVTQDLPSWLQVLADVLGTPVEPVTLKRATLHGTALHALEVLAPDTPRAPVPTAATLNPVSAHCEYYRDRAEQYDRLYRAVIATP</sequence>
<proteinExistence type="inferred from homology"/>